<dbReference type="GO" id="GO:0003690">
    <property type="term" value="F:double-stranded DNA binding"/>
    <property type="evidence" value="ECO:0007669"/>
    <property type="project" value="TreeGrafter"/>
</dbReference>
<comment type="similarity">
    <text evidence="1">Belongs to the KIN17 family.</text>
</comment>
<sequence length="402" mass="46733">MGKHEVGTPKYIANKIKAKGLQKLRWYCQMCQKQCRDENGFKCHTMSESHHRQLLLFAENAHRYMDQFSREFSQGYLNLLKRQFGTRRVPANRVYQEYIADRGHIHMNATQWLTLTAFVKWLGRTGQCVVDETEKGLLKKNVILGWYITYIDRDPETLAAQEKKAKKEKMDKDDEERLMDFIDKQIERAKQDTKDEMGETSKTPLMRSENDTPLVLDIKLKPKPKLLPVLEVKQEKIKSEDSQSKLVSSKSINEKNKKLKRSNDDNKTEFTKKLKSNDNPSATEGWLREGLMVKVTTKSLGDKYYKAKGVVQSIGTDGFVGKVKLKTPEEVNGHIIRLDQEYLETVIPAIGKEILILWGKHKGMRAIVKKLHIEHYSIDVELEKDKQILEKLPYEQVCKYID</sequence>
<dbReference type="InterPro" id="IPR038254">
    <property type="entry name" value="KIN17_WH-like_sf"/>
</dbReference>
<protein>
    <submittedName>
        <fullName evidence="7">DNA/RNA-binding protein KIN17</fullName>
    </submittedName>
</protein>
<evidence type="ECO:0000256" key="1">
    <source>
        <dbReference type="ARBA" id="ARBA00008517"/>
    </source>
</evidence>
<organism evidence="7 8">
    <name type="scientific">Atta colombica</name>
    <dbReference type="NCBI Taxonomy" id="520822"/>
    <lineage>
        <taxon>Eukaryota</taxon>
        <taxon>Metazoa</taxon>
        <taxon>Ecdysozoa</taxon>
        <taxon>Arthropoda</taxon>
        <taxon>Hexapoda</taxon>
        <taxon>Insecta</taxon>
        <taxon>Pterygota</taxon>
        <taxon>Neoptera</taxon>
        <taxon>Endopterygota</taxon>
        <taxon>Hymenoptera</taxon>
        <taxon>Apocrita</taxon>
        <taxon>Aculeata</taxon>
        <taxon>Formicoidea</taxon>
        <taxon>Formicidae</taxon>
        <taxon>Myrmicinae</taxon>
        <taxon>Atta</taxon>
    </lineage>
</organism>
<dbReference type="Proteomes" id="UP000078540">
    <property type="component" value="Unassembled WGS sequence"/>
</dbReference>
<dbReference type="Gene3D" id="2.30.30.140">
    <property type="match status" value="1"/>
</dbReference>
<gene>
    <name evidence="7" type="ORF">ALC53_04819</name>
</gene>
<dbReference type="GO" id="GO:0006260">
    <property type="term" value="P:DNA replication"/>
    <property type="evidence" value="ECO:0007669"/>
    <property type="project" value="TreeGrafter"/>
</dbReference>
<dbReference type="PANTHER" id="PTHR12805">
    <property type="entry name" value="KIN17 KIN, ANTIGENIC DETERMINANT OF RECA PROTEIN HOMOLOG"/>
    <property type="match status" value="1"/>
</dbReference>
<evidence type="ECO:0000313" key="7">
    <source>
        <dbReference type="EMBL" id="KYM85031.1"/>
    </source>
</evidence>
<dbReference type="InterPro" id="IPR056767">
    <property type="entry name" value="C2H2-Znf_KIN17"/>
</dbReference>
<dbReference type="GO" id="GO:0005634">
    <property type="term" value="C:nucleus"/>
    <property type="evidence" value="ECO:0007669"/>
    <property type="project" value="TreeGrafter"/>
</dbReference>
<dbReference type="SMART" id="SM01253">
    <property type="entry name" value="Kin17_mid"/>
    <property type="match status" value="1"/>
</dbReference>
<evidence type="ECO:0000256" key="5">
    <source>
        <dbReference type="SAM" id="MobiDB-lite"/>
    </source>
</evidence>
<dbReference type="SUPFAM" id="SSF57667">
    <property type="entry name" value="beta-beta-alpha zinc fingers"/>
    <property type="match status" value="1"/>
</dbReference>
<dbReference type="EMBL" id="KQ976455">
    <property type="protein sequence ID" value="KYM85031.1"/>
    <property type="molecule type" value="Genomic_DNA"/>
</dbReference>
<feature type="region of interest" description="Disordered" evidence="5">
    <location>
        <begin position="189"/>
        <end position="208"/>
    </location>
</feature>
<feature type="compositionally biased region" description="Basic and acidic residues" evidence="5">
    <location>
        <begin position="189"/>
        <end position="199"/>
    </location>
</feature>
<dbReference type="Gene3D" id="1.10.10.2030">
    <property type="entry name" value="DNA/RNA-binding protein Kin17, conserved domain"/>
    <property type="match status" value="1"/>
</dbReference>
<feature type="domain" description="DNA/RNA-binding protein Kin17 WH-like" evidence="6">
    <location>
        <begin position="52"/>
        <end position="187"/>
    </location>
</feature>
<proteinExistence type="inferred from homology"/>
<dbReference type="PANTHER" id="PTHR12805:SF0">
    <property type="entry name" value="DNA_RNA-BINDING PROTEIN KIN17"/>
    <property type="match status" value="1"/>
</dbReference>
<dbReference type="InterPro" id="IPR037321">
    <property type="entry name" value="KIN17-like"/>
</dbReference>
<dbReference type="InterPro" id="IPR041995">
    <property type="entry name" value="KOW_KIN17"/>
</dbReference>
<dbReference type="GO" id="GO:0008270">
    <property type="term" value="F:zinc ion binding"/>
    <property type="evidence" value="ECO:0007669"/>
    <property type="project" value="UniProtKB-KW"/>
</dbReference>
<dbReference type="InterPro" id="IPR014722">
    <property type="entry name" value="Rib_uL2_dom2"/>
</dbReference>
<dbReference type="InterPro" id="IPR036236">
    <property type="entry name" value="Znf_C2H2_sf"/>
</dbReference>
<dbReference type="Pfam" id="PF25095">
    <property type="entry name" value="C2H2-zf_KIN17"/>
    <property type="match status" value="1"/>
</dbReference>
<dbReference type="Pfam" id="PF25092">
    <property type="entry name" value="SH3_KIN17_C"/>
    <property type="match status" value="1"/>
</dbReference>
<evidence type="ECO:0000256" key="4">
    <source>
        <dbReference type="ARBA" id="ARBA00022833"/>
    </source>
</evidence>
<evidence type="ECO:0000259" key="6">
    <source>
        <dbReference type="SMART" id="SM01253"/>
    </source>
</evidence>
<dbReference type="GO" id="GO:0006974">
    <property type="term" value="P:DNA damage response"/>
    <property type="evidence" value="ECO:0007669"/>
    <property type="project" value="TreeGrafter"/>
</dbReference>
<dbReference type="InterPro" id="IPR041330">
    <property type="entry name" value="KN17_SH3"/>
</dbReference>
<dbReference type="Gene3D" id="2.30.30.30">
    <property type="match status" value="1"/>
</dbReference>
<keyword evidence="2" id="KW-0479">Metal-binding</keyword>
<evidence type="ECO:0000313" key="8">
    <source>
        <dbReference type="Proteomes" id="UP000078540"/>
    </source>
</evidence>
<keyword evidence="4" id="KW-0862">Zinc</keyword>
<dbReference type="AlphaFoldDB" id="A0A195BIW1"/>
<dbReference type="STRING" id="520822.A0A195BIW1"/>
<evidence type="ECO:0000256" key="3">
    <source>
        <dbReference type="ARBA" id="ARBA00022771"/>
    </source>
</evidence>
<name>A0A195BIW1_9HYME</name>
<feature type="region of interest" description="Disordered" evidence="5">
    <location>
        <begin position="238"/>
        <end position="281"/>
    </location>
</feature>
<dbReference type="Pfam" id="PF18131">
    <property type="entry name" value="KN17_SH3"/>
    <property type="match status" value="1"/>
</dbReference>
<keyword evidence="3" id="KW-0863">Zinc-finger</keyword>
<accession>A0A195BIW1</accession>
<evidence type="ECO:0000256" key="2">
    <source>
        <dbReference type="ARBA" id="ARBA00022723"/>
    </source>
</evidence>
<dbReference type="Pfam" id="PF10357">
    <property type="entry name" value="WH_KIN17"/>
    <property type="match status" value="1"/>
</dbReference>
<dbReference type="FunFam" id="1.10.10.2030:FF:000001">
    <property type="entry name" value="DNA/RNA-binding protein KIN17, putative"/>
    <property type="match status" value="1"/>
</dbReference>
<feature type="compositionally biased region" description="Basic and acidic residues" evidence="5">
    <location>
        <begin position="252"/>
        <end position="276"/>
    </location>
</feature>
<dbReference type="InterPro" id="IPR019447">
    <property type="entry name" value="DNA/RNA-bd_Kin17_WH-like_dom"/>
</dbReference>
<reference evidence="7 8" key="1">
    <citation type="submission" date="2015-09" db="EMBL/GenBank/DDBJ databases">
        <title>Atta colombica WGS genome.</title>
        <authorList>
            <person name="Nygaard S."/>
            <person name="Hu H."/>
            <person name="Boomsma J."/>
            <person name="Zhang G."/>
        </authorList>
    </citation>
    <scope>NUCLEOTIDE SEQUENCE [LARGE SCALE GENOMIC DNA]</scope>
    <source>
        <strain evidence="7">Treedump-2</strain>
        <tissue evidence="7">Whole body</tissue>
    </source>
</reference>
<keyword evidence="8" id="KW-1185">Reference proteome</keyword>